<dbReference type="RefSeq" id="XP_005775727.1">
    <property type="nucleotide sequence ID" value="XM_005775670.1"/>
</dbReference>
<dbReference type="GeneID" id="17268848"/>
<name>A0A0D3JIG3_EMIH1</name>
<dbReference type="AlphaFoldDB" id="A0A0D3JIG3"/>
<evidence type="ECO:0000256" key="1">
    <source>
        <dbReference type="SAM" id="Phobius"/>
    </source>
</evidence>
<organism evidence="2 3">
    <name type="scientific">Emiliania huxleyi (strain CCMP1516)</name>
    <dbReference type="NCBI Taxonomy" id="280463"/>
    <lineage>
        <taxon>Eukaryota</taxon>
        <taxon>Haptista</taxon>
        <taxon>Haptophyta</taxon>
        <taxon>Prymnesiophyceae</taxon>
        <taxon>Isochrysidales</taxon>
        <taxon>Noelaerhabdaceae</taxon>
        <taxon>Emiliania</taxon>
    </lineage>
</organism>
<reference evidence="3" key="1">
    <citation type="journal article" date="2013" name="Nature">
        <title>Pan genome of the phytoplankton Emiliania underpins its global distribution.</title>
        <authorList>
            <person name="Read B.A."/>
            <person name="Kegel J."/>
            <person name="Klute M.J."/>
            <person name="Kuo A."/>
            <person name="Lefebvre S.C."/>
            <person name="Maumus F."/>
            <person name="Mayer C."/>
            <person name="Miller J."/>
            <person name="Monier A."/>
            <person name="Salamov A."/>
            <person name="Young J."/>
            <person name="Aguilar M."/>
            <person name="Claverie J.M."/>
            <person name="Frickenhaus S."/>
            <person name="Gonzalez K."/>
            <person name="Herman E.K."/>
            <person name="Lin Y.C."/>
            <person name="Napier J."/>
            <person name="Ogata H."/>
            <person name="Sarno A.F."/>
            <person name="Shmutz J."/>
            <person name="Schroeder D."/>
            <person name="de Vargas C."/>
            <person name="Verret F."/>
            <person name="von Dassow P."/>
            <person name="Valentin K."/>
            <person name="Van de Peer Y."/>
            <person name="Wheeler G."/>
            <person name="Dacks J.B."/>
            <person name="Delwiche C.F."/>
            <person name="Dyhrman S.T."/>
            <person name="Glockner G."/>
            <person name="John U."/>
            <person name="Richards T."/>
            <person name="Worden A.Z."/>
            <person name="Zhang X."/>
            <person name="Grigoriev I.V."/>
            <person name="Allen A.E."/>
            <person name="Bidle K."/>
            <person name="Borodovsky M."/>
            <person name="Bowler C."/>
            <person name="Brownlee C."/>
            <person name="Cock J.M."/>
            <person name="Elias M."/>
            <person name="Gladyshev V.N."/>
            <person name="Groth M."/>
            <person name="Guda C."/>
            <person name="Hadaegh A."/>
            <person name="Iglesias-Rodriguez M.D."/>
            <person name="Jenkins J."/>
            <person name="Jones B.M."/>
            <person name="Lawson T."/>
            <person name="Leese F."/>
            <person name="Lindquist E."/>
            <person name="Lobanov A."/>
            <person name="Lomsadze A."/>
            <person name="Malik S.B."/>
            <person name="Marsh M.E."/>
            <person name="Mackinder L."/>
            <person name="Mock T."/>
            <person name="Mueller-Roeber B."/>
            <person name="Pagarete A."/>
            <person name="Parker M."/>
            <person name="Probert I."/>
            <person name="Quesneville H."/>
            <person name="Raines C."/>
            <person name="Rensing S.A."/>
            <person name="Riano-Pachon D.M."/>
            <person name="Richier S."/>
            <person name="Rokitta S."/>
            <person name="Shiraiwa Y."/>
            <person name="Soanes D.M."/>
            <person name="van der Giezen M."/>
            <person name="Wahlund T.M."/>
            <person name="Williams B."/>
            <person name="Wilson W."/>
            <person name="Wolfe G."/>
            <person name="Wurch L.L."/>
        </authorList>
    </citation>
    <scope>NUCLEOTIDE SEQUENCE</scope>
</reference>
<protein>
    <submittedName>
        <fullName evidence="2">Uncharacterized protein</fullName>
    </submittedName>
</protein>
<keyword evidence="3" id="KW-1185">Reference proteome</keyword>
<proteinExistence type="predicted"/>
<evidence type="ECO:0000313" key="2">
    <source>
        <dbReference type="EnsemblProtists" id="EOD23298"/>
    </source>
</evidence>
<sequence>MAVDRKINEIALSVHDVNGPMSLAPEKAGRAPAASTSGSVQRAIACLLFLIVVLLTVLVGLAVHVVVSIKPSQTADALVTLSELVPIARQIQPSISTLAAAVDSSSMLFSSFAEYVRHWGPPKSIPLLLARRAVAPPCRLSPPLTTGTLLLTSCRSTMTVHLGDVTAELARIGSKLEPLLEKLRYDDTFVDPATFVANFFQAIRQLDGPIHKAEVDVFGNSTTDGASNGDIVQTLREWLGEEPVEYLVSQLDGQAWNSTTAACHSLRREMSIVMTELSIEHAPMQMISPIYVSGYYDKDGVYHPGFYTLVAPPPSPSPPSSPPSTSCSSFCTSVVSLEYKCSPYGYGSSCAGCSDCVDYLKNHAQPSYEGAYTYDGPSPDEGPLEAGLRNAYDSLAYVCLIFEAMAE</sequence>
<evidence type="ECO:0000313" key="3">
    <source>
        <dbReference type="Proteomes" id="UP000013827"/>
    </source>
</evidence>
<accession>A0A0D3JIG3</accession>
<dbReference type="PaxDb" id="2903-EOD23298"/>
<keyword evidence="1" id="KW-0812">Transmembrane</keyword>
<dbReference type="HOGENOM" id="CLU_676930_0_0_1"/>
<keyword evidence="1" id="KW-0472">Membrane</keyword>
<feature type="transmembrane region" description="Helical" evidence="1">
    <location>
        <begin position="44"/>
        <end position="67"/>
    </location>
</feature>
<dbReference type="Proteomes" id="UP000013827">
    <property type="component" value="Unassembled WGS sequence"/>
</dbReference>
<reference evidence="2" key="2">
    <citation type="submission" date="2024-10" db="UniProtKB">
        <authorList>
            <consortium name="EnsemblProtists"/>
        </authorList>
    </citation>
    <scope>IDENTIFICATION</scope>
</reference>
<dbReference type="KEGG" id="ehx:EMIHUDRAFT_458070"/>
<dbReference type="EnsemblProtists" id="EOD23298">
    <property type="protein sequence ID" value="EOD23298"/>
    <property type="gene ID" value="EMIHUDRAFT_458070"/>
</dbReference>
<keyword evidence="1" id="KW-1133">Transmembrane helix</keyword>